<comment type="similarity">
    <text evidence="1">Belongs to the Mu gp47/PBSX XkdT family.</text>
</comment>
<dbReference type="InterPro" id="IPR006949">
    <property type="entry name" value="Barrel_Baseplate_J-like"/>
</dbReference>
<reference evidence="5 6" key="1">
    <citation type="submission" date="2016-10" db="EMBL/GenBank/DDBJ databases">
        <authorList>
            <person name="de Groot N.N."/>
        </authorList>
    </citation>
    <scope>NUCLEOTIDE SEQUENCE [LARGE SCALE GENOMIC DNA]</scope>
    <source>
        <strain evidence="5 6">L 420-91</strain>
    </source>
</reference>
<dbReference type="EMBL" id="FNDE01000046">
    <property type="protein sequence ID" value="SDH71627.1"/>
    <property type="molecule type" value="Genomic_DNA"/>
</dbReference>
<dbReference type="OrthoDB" id="2554267at2"/>
<dbReference type="PANTHER" id="PTHR37829">
    <property type="entry name" value="PHAGE-LIKE ELEMENT PBSX PROTEIN XKDT"/>
    <property type="match status" value="1"/>
</dbReference>
<dbReference type="AlphaFoldDB" id="A0A1G8EP72"/>
<evidence type="ECO:0000259" key="4">
    <source>
        <dbReference type="Pfam" id="PF26079"/>
    </source>
</evidence>
<accession>A0A1G8EP72</accession>
<name>A0A1G8EP72_ANETH</name>
<sequence>MEMDDLVLIPDFEVEEIDDIHNRMLSNINDRYDKTEGNIPFDVTRATAIDIQKEQIATQNMYYNGFLNASMDLLYMKLWARRVGVDWKPAVESQNLVTFKGADGVLIPAGTVLQFIEDDVLEFVSLEDGTITDGQVDILVKCSVGGVVGNIPANSLQLAERIEGITSIEHTAFTNGVDEESKESLLKRTLEKARNPGISGNAAHYRQWAMSRVGVADAKVYPVWDGNNSVKVVLLDENGKAPAQNIIDDVAQYIETVKPAGPIITVVGVTEVAIDISAKVVPTSYSDVDTIKQQFIPAAADYLKQLSFKDPLVRWTRIANILGDIPDVIDYSDLTINSGTANIEIPDGSVAVLGTVNFYE</sequence>
<dbReference type="PANTHER" id="PTHR37829:SF3">
    <property type="entry name" value="PROTEIN JAYE-RELATED"/>
    <property type="match status" value="1"/>
</dbReference>
<evidence type="ECO:0000259" key="3">
    <source>
        <dbReference type="Pfam" id="PF26078"/>
    </source>
</evidence>
<evidence type="ECO:0000313" key="6">
    <source>
        <dbReference type="Proteomes" id="UP000198956"/>
    </source>
</evidence>
<dbReference type="Pfam" id="PF26079">
    <property type="entry name" value="Baseplate_J_C"/>
    <property type="match status" value="1"/>
</dbReference>
<evidence type="ECO:0000313" key="5">
    <source>
        <dbReference type="EMBL" id="SDH71627.1"/>
    </source>
</evidence>
<dbReference type="InterPro" id="IPR058530">
    <property type="entry name" value="Baseplate_J-like_C"/>
</dbReference>
<evidence type="ECO:0000256" key="1">
    <source>
        <dbReference type="ARBA" id="ARBA00038087"/>
    </source>
</evidence>
<proteinExistence type="inferred from homology"/>
<protein>
    <submittedName>
        <fullName evidence="5">Uncharacterized phage protein gp47/JayE</fullName>
    </submittedName>
</protein>
<dbReference type="Pfam" id="PF04865">
    <property type="entry name" value="Baseplate_J"/>
    <property type="match status" value="1"/>
</dbReference>
<dbReference type="InterPro" id="IPR058531">
    <property type="entry name" value="Baseplate_J_M"/>
</dbReference>
<feature type="domain" description="Baseplate J-like C-terminal" evidence="4">
    <location>
        <begin position="274"/>
        <end position="358"/>
    </location>
</feature>
<evidence type="ECO:0000259" key="2">
    <source>
        <dbReference type="Pfam" id="PF04865"/>
    </source>
</evidence>
<dbReference type="Pfam" id="PF26078">
    <property type="entry name" value="Baseplate_J_M"/>
    <property type="match status" value="1"/>
</dbReference>
<feature type="domain" description="Baseplate protein J-like barrel" evidence="2">
    <location>
        <begin position="97"/>
        <end position="176"/>
    </location>
</feature>
<gene>
    <name evidence="5" type="ORF">SAMN04489735_104628</name>
</gene>
<feature type="domain" description="Baseplate J-like central" evidence="3">
    <location>
        <begin position="199"/>
        <end position="268"/>
    </location>
</feature>
<organism evidence="5 6">
    <name type="scientific">Aneurinibacillus thermoaerophilus</name>
    <dbReference type="NCBI Taxonomy" id="143495"/>
    <lineage>
        <taxon>Bacteria</taxon>
        <taxon>Bacillati</taxon>
        <taxon>Bacillota</taxon>
        <taxon>Bacilli</taxon>
        <taxon>Bacillales</taxon>
        <taxon>Paenibacillaceae</taxon>
        <taxon>Aneurinibacillus group</taxon>
        <taxon>Aneurinibacillus</taxon>
    </lineage>
</organism>
<dbReference type="InterPro" id="IPR052399">
    <property type="entry name" value="Phage_Baseplate_Assmbl_Protein"/>
</dbReference>
<dbReference type="Proteomes" id="UP000198956">
    <property type="component" value="Unassembled WGS sequence"/>
</dbReference>